<sequence>MRDAARCPYGEHEADPPPYTPGMDLERLTDKVEAVSSGYARAHGITRDDTWFLLKLQEEVGELTQAFLMRSGQARTKGRSPEELDSGFRAELADVLSQVLLMARHHRVDLEAEVERKWMPWHPDRLSAHGGSGTADAAEPA</sequence>
<proteinExistence type="predicted"/>
<dbReference type="SUPFAM" id="SSF101386">
    <property type="entry name" value="all-alpha NTP pyrophosphatases"/>
    <property type="match status" value="1"/>
</dbReference>
<feature type="compositionally biased region" description="Basic and acidic residues" evidence="1">
    <location>
        <begin position="1"/>
        <end position="15"/>
    </location>
</feature>
<reference evidence="2" key="2">
    <citation type="submission" date="2023-01" db="EMBL/GenBank/DDBJ databases">
        <authorList>
            <person name="Sun Q."/>
            <person name="Evtushenko L."/>
        </authorList>
    </citation>
    <scope>NUCLEOTIDE SEQUENCE</scope>
    <source>
        <strain evidence="2">VKM Ac-2007</strain>
    </source>
</reference>
<accession>A0A9W6HWT2</accession>
<dbReference type="CDD" id="cd11538">
    <property type="entry name" value="NTP-PPase_u1"/>
    <property type="match status" value="1"/>
</dbReference>
<gene>
    <name evidence="2" type="ORF">GCM10017600_06410</name>
</gene>
<comment type="caution">
    <text evidence="2">The sequence shown here is derived from an EMBL/GenBank/DDBJ whole genome shotgun (WGS) entry which is preliminary data.</text>
</comment>
<dbReference type="Proteomes" id="UP001143474">
    <property type="component" value="Unassembled WGS sequence"/>
</dbReference>
<evidence type="ECO:0000256" key="1">
    <source>
        <dbReference type="SAM" id="MobiDB-lite"/>
    </source>
</evidence>
<evidence type="ECO:0008006" key="4">
    <source>
        <dbReference type="Google" id="ProtNLM"/>
    </source>
</evidence>
<name>A0A9W6HWT2_9ACTN</name>
<dbReference type="Gene3D" id="1.10.287.1080">
    <property type="entry name" value="MazG-like"/>
    <property type="match status" value="1"/>
</dbReference>
<reference evidence="2" key="1">
    <citation type="journal article" date="2014" name="Int. J. Syst. Evol. Microbiol.">
        <title>Complete genome sequence of Corynebacterium casei LMG S-19264T (=DSM 44701T), isolated from a smear-ripened cheese.</title>
        <authorList>
            <consortium name="US DOE Joint Genome Institute (JGI-PGF)"/>
            <person name="Walter F."/>
            <person name="Albersmeier A."/>
            <person name="Kalinowski J."/>
            <person name="Ruckert C."/>
        </authorList>
    </citation>
    <scope>NUCLEOTIDE SEQUENCE</scope>
    <source>
        <strain evidence="2">VKM Ac-2007</strain>
    </source>
</reference>
<evidence type="ECO:0000313" key="3">
    <source>
        <dbReference type="Proteomes" id="UP001143474"/>
    </source>
</evidence>
<evidence type="ECO:0000313" key="2">
    <source>
        <dbReference type="EMBL" id="GLK07236.1"/>
    </source>
</evidence>
<dbReference type="AlphaFoldDB" id="A0A9W6HWT2"/>
<dbReference type="EMBL" id="BSEV01000001">
    <property type="protein sequence ID" value="GLK07236.1"/>
    <property type="molecule type" value="Genomic_DNA"/>
</dbReference>
<organism evidence="2 3">
    <name type="scientific">Streptosporangium carneum</name>
    <dbReference type="NCBI Taxonomy" id="47481"/>
    <lineage>
        <taxon>Bacteria</taxon>
        <taxon>Bacillati</taxon>
        <taxon>Actinomycetota</taxon>
        <taxon>Actinomycetes</taxon>
        <taxon>Streptosporangiales</taxon>
        <taxon>Streptosporangiaceae</taxon>
        <taxon>Streptosporangium</taxon>
    </lineage>
</organism>
<keyword evidence="3" id="KW-1185">Reference proteome</keyword>
<feature type="region of interest" description="Disordered" evidence="1">
    <location>
        <begin position="1"/>
        <end position="20"/>
    </location>
</feature>
<protein>
    <recommendedName>
        <fullName evidence="4">Pyrophosphatase</fullName>
    </recommendedName>
</protein>